<name>A0A3B0ZQ18_9ZZZZ</name>
<proteinExistence type="predicted"/>
<evidence type="ECO:0008006" key="3">
    <source>
        <dbReference type="Google" id="ProtNLM"/>
    </source>
</evidence>
<dbReference type="EMBL" id="UOFQ01000175">
    <property type="protein sequence ID" value="VAW90193.1"/>
    <property type="molecule type" value="Genomic_DNA"/>
</dbReference>
<evidence type="ECO:0000256" key="1">
    <source>
        <dbReference type="SAM" id="Phobius"/>
    </source>
</evidence>
<dbReference type="AlphaFoldDB" id="A0A3B0ZQ18"/>
<keyword evidence="1" id="KW-0472">Membrane</keyword>
<organism evidence="2">
    <name type="scientific">hydrothermal vent metagenome</name>
    <dbReference type="NCBI Taxonomy" id="652676"/>
    <lineage>
        <taxon>unclassified sequences</taxon>
        <taxon>metagenomes</taxon>
        <taxon>ecological metagenomes</taxon>
    </lineage>
</organism>
<sequence length="96" mass="11026">MKYPCPKCEQPGVSLKNKYRLGYMQDTFCEHCNVRLSANPWFLVPFSLVYMWVLAICAFLYLFESVGMMAVAYAVIAWLVVDVLNVMLIPMTEMDG</sequence>
<evidence type="ECO:0000313" key="2">
    <source>
        <dbReference type="EMBL" id="VAW90193.1"/>
    </source>
</evidence>
<keyword evidence="1" id="KW-1133">Transmembrane helix</keyword>
<reference evidence="2" key="1">
    <citation type="submission" date="2018-06" db="EMBL/GenBank/DDBJ databases">
        <authorList>
            <person name="Zhirakovskaya E."/>
        </authorList>
    </citation>
    <scope>NUCLEOTIDE SEQUENCE</scope>
</reference>
<gene>
    <name evidence="2" type="ORF">MNBD_GAMMA17-1495</name>
</gene>
<feature type="transmembrane region" description="Helical" evidence="1">
    <location>
        <begin position="41"/>
        <end position="63"/>
    </location>
</feature>
<feature type="transmembrane region" description="Helical" evidence="1">
    <location>
        <begin position="70"/>
        <end position="91"/>
    </location>
</feature>
<accession>A0A3B0ZQ18</accession>
<protein>
    <recommendedName>
        <fullName evidence="3">DUF983 domain-containing protein</fullName>
    </recommendedName>
</protein>
<keyword evidence="1" id="KW-0812">Transmembrane</keyword>